<name>A0A2H9U7X4_9GAMM</name>
<dbReference type="PROSITE" id="PS51257">
    <property type="entry name" value="PROKAR_LIPOPROTEIN"/>
    <property type="match status" value="1"/>
</dbReference>
<proteinExistence type="predicted"/>
<accession>A0A2H9U7X4</accession>
<evidence type="ECO:0000313" key="1">
    <source>
        <dbReference type="EMBL" id="PJG60147.1"/>
    </source>
</evidence>
<evidence type="ECO:0000313" key="2">
    <source>
        <dbReference type="Proteomes" id="UP000235861"/>
    </source>
</evidence>
<gene>
    <name evidence="1" type="ORF">CUC53_03355</name>
</gene>
<organism evidence="1 2">
    <name type="scientific">Aeromonas cavernicola</name>
    <dbReference type="NCBI Taxonomy" id="1006623"/>
    <lineage>
        <taxon>Bacteria</taxon>
        <taxon>Pseudomonadati</taxon>
        <taxon>Pseudomonadota</taxon>
        <taxon>Gammaproteobacteria</taxon>
        <taxon>Aeromonadales</taxon>
        <taxon>Aeromonadaceae</taxon>
        <taxon>Aeromonas</taxon>
    </lineage>
</organism>
<protein>
    <submittedName>
        <fullName evidence="1">Uncharacterized protein</fullName>
    </submittedName>
</protein>
<keyword evidence="2" id="KW-1185">Reference proteome</keyword>
<dbReference type="AlphaFoldDB" id="A0A2H9U7X4"/>
<comment type="caution">
    <text evidence="1">The sequence shown here is derived from an EMBL/GenBank/DDBJ whole genome shotgun (WGS) entry which is preliminary data.</text>
</comment>
<sequence>MSMPRSQSRQLIVPFALSVLALFGCARERPMDDTLPLLAQLRQQQLAENSQLQLQYLGEEITLPSDQEQLLHQFLAQKDPTRITLISGPSKQTNVLESARLASLRLNKLSQLLAPRAIELEPHYDPMQSPNQLLIKVLPPKTEDHISAQPETPPR</sequence>
<reference evidence="1 2" key="1">
    <citation type="submission" date="2017-11" db="EMBL/GenBank/DDBJ databases">
        <title>Draft genome sequence of environmental isolate Aeromonas cavernicola sp. nov. MDC 2508.</title>
        <authorList>
            <person name="Colston S.M."/>
            <person name="Navarro A."/>
            <person name="Martinez-Murcia A.J."/>
            <person name="Graf J."/>
        </authorList>
    </citation>
    <scope>NUCLEOTIDE SEQUENCE [LARGE SCALE GENOMIC DNA]</scope>
    <source>
        <strain evidence="1 2">MDC 2508</strain>
    </source>
</reference>
<dbReference type="EMBL" id="PGGC01000027">
    <property type="protein sequence ID" value="PJG60147.1"/>
    <property type="molecule type" value="Genomic_DNA"/>
</dbReference>
<dbReference type="OrthoDB" id="5587815at2"/>
<dbReference type="Proteomes" id="UP000235861">
    <property type="component" value="Unassembled WGS sequence"/>
</dbReference>